<evidence type="ECO:0000256" key="1">
    <source>
        <dbReference type="SAM" id="MobiDB-lite"/>
    </source>
</evidence>
<feature type="compositionally biased region" description="Basic and acidic residues" evidence="1">
    <location>
        <begin position="14"/>
        <end position="24"/>
    </location>
</feature>
<organism evidence="2">
    <name type="scientific">Zea mays</name>
    <name type="common">Maize</name>
    <dbReference type="NCBI Taxonomy" id="4577"/>
    <lineage>
        <taxon>Eukaryota</taxon>
        <taxon>Viridiplantae</taxon>
        <taxon>Streptophyta</taxon>
        <taxon>Embryophyta</taxon>
        <taxon>Tracheophyta</taxon>
        <taxon>Spermatophyta</taxon>
        <taxon>Magnoliopsida</taxon>
        <taxon>Liliopsida</taxon>
        <taxon>Poales</taxon>
        <taxon>Poaceae</taxon>
        <taxon>PACMAD clade</taxon>
        <taxon>Panicoideae</taxon>
        <taxon>Andropogonodae</taxon>
        <taxon>Andropogoneae</taxon>
        <taxon>Tripsacinae</taxon>
        <taxon>Zea</taxon>
    </lineage>
</organism>
<reference evidence="2" key="1">
    <citation type="journal article" date="2009" name="PLoS Genet.">
        <title>Sequencing, mapping, and analysis of 27,455 maize full-length cDNAs.</title>
        <authorList>
            <person name="Soderlund C."/>
            <person name="Descour A."/>
            <person name="Kudrna D."/>
            <person name="Bomhoff M."/>
            <person name="Boyd L."/>
            <person name="Currie J."/>
            <person name="Angelova A."/>
            <person name="Collura K."/>
            <person name="Wissotski M."/>
            <person name="Ashley E."/>
            <person name="Morrow D."/>
            <person name="Fernandes J."/>
            <person name="Walbot V."/>
            <person name="Yu Y."/>
        </authorList>
    </citation>
    <scope>NUCLEOTIDE SEQUENCE</scope>
    <source>
        <strain evidence="2">B73</strain>
    </source>
</reference>
<accession>C4J2K9</accession>
<evidence type="ECO:0000313" key="2">
    <source>
        <dbReference type="EMBL" id="ACR35409.1"/>
    </source>
</evidence>
<proteinExistence type="evidence at transcript level"/>
<protein>
    <submittedName>
        <fullName evidence="2">Uncharacterized protein</fullName>
    </submittedName>
</protein>
<name>C4J2K9_MAIZE</name>
<dbReference type="EMBL" id="BT085056">
    <property type="protein sequence ID" value="ACR35409.1"/>
    <property type="molecule type" value="mRNA"/>
</dbReference>
<feature type="region of interest" description="Disordered" evidence="1">
    <location>
        <begin position="1"/>
        <end position="24"/>
    </location>
</feature>
<feature type="compositionally biased region" description="Polar residues" evidence="1">
    <location>
        <begin position="47"/>
        <end position="57"/>
    </location>
</feature>
<sequence>MTEKEGRFGSTEQPIKDEAKRTRISEHDQQWRLAVFLKLNFHPTTSRSESGACTISTGGREREEQPGFSARAITFGRPLEFDEEFLHPIVHHLDLVVAHHQLHKVHLAALARGRHLGERGNKNSSRRAPPPPQLLALGIRGRKGLRSL</sequence>
<dbReference type="AlphaFoldDB" id="C4J2K9"/>
<reference evidence="2" key="2">
    <citation type="submission" date="2012-06" db="EMBL/GenBank/DDBJ databases">
        <authorList>
            <person name="Yu Y."/>
            <person name="Currie J."/>
            <person name="Lomeli R."/>
            <person name="Angelova A."/>
            <person name="Collura K."/>
            <person name="Wissotski M."/>
            <person name="Campos D."/>
            <person name="Kudrna D."/>
            <person name="Golser W."/>
            <person name="Ashely E."/>
            <person name="Descour A."/>
            <person name="Fernandes J."/>
            <person name="Soderlund C."/>
            <person name="Walbot V."/>
        </authorList>
    </citation>
    <scope>NUCLEOTIDE SEQUENCE</scope>
    <source>
        <strain evidence="2">B73</strain>
    </source>
</reference>
<feature type="region of interest" description="Disordered" evidence="1">
    <location>
        <begin position="47"/>
        <end position="66"/>
    </location>
</feature>